<accession>A0A9X9WNY0</accession>
<dbReference type="Pfam" id="PF13545">
    <property type="entry name" value="HTH_Crp_2"/>
    <property type="match status" value="1"/>
</dbReference>
<name>A0A9X9WNY0_9PROT</name>
<reference evidence="7 8" key="2">
    <citation type="submission" date="2020-02" db="EMBL/GenBank/DDBJ databases">
        <authorList>
            <person name="Sun Q."/>
            <person name="Inoue M."/>
        </authorList>
    </citation>
    <scope>NUCLEOTIDE SEQUENCE [LARGE SCALE GENOMIC DNA]</scope>
    <source>
        <strain evidence="7 8">KCTC 22478</strain>
    </source>
</reference>
<dbReference type="GO" id="GO:0005829">
    <property type="term" value="C:cytosol"/>
    <property type="evidence" value="ECO:0007669"/>
    <property type="project" value="TreeGrafter"/>
</dbReference>
<dbReference type="EMBL" id="JAAVUP010000003">
    <property type="protein sequence ID" value="NKE18125.1"/>
    <property type="molecule type" value="Genomic_DNA"/>
</dbReference>
<feature type="domain" description="Cyclic nucleotide-binding" evidence="4">
    <location>
        <begin position="36"/>
        <end position="117"/>
    </location>
</feature>
<evidence type="ECO:0000313" key="8">
    <source>
        <dbReference type="Proteomes" id="UP000746741"/>
    </source>
</evidence>
<evidence type="ECO:0000313" key="9">
    <source>
        <dbReference type="Proteomes" id="UP001138708"/>
    </source>
</evidence>
<keyword evidence="3" id="KW-0804">Transcription</keyword>
<dbReference type="InterPro" id="IPR036390">
    <property type="entry name" value="WH_DNA-bd_sf"/>
</dbReference>
<dbReference type="SMART" id="SM00419">
    <property type="entry name" value="HTH_CRP"/>
    <property type="match status" value="1"/>
</dbReference>
<feature type="domain" description="HTH crp-type" evidence="5">
    <location>
        <begin position="149"/>
        <end position="221"/>
    </location>
</feature>
<reference evidence="6" key="1">
    <citation type="submission" date="2020-01" db="EMBL/GenBank/DDBJ databases">
        <authorList>
            <person name="Rat A."/>
        </authorList>
    </citation>
    <scope>NUCLEOTIDE SEQUENCE</scope>
    <source>
        <strain evidence="6">LMG 31161</strain>
    </source>
</reference>
<dbReference type="AlphaFoldDB" id="A0A9X9WNY0"/>
<keyword evidence="1" id="KW-0805">Transcription regulation</keyword>
<evidence type="ECO:0000256" key="1">
    <source>
        <dbReference type="ARBA" id="ARBA00023015"/>
    </source>
</evidence>
<dbReference type="PANTHER" id="PTHR24567">
    <property type="entry name" value="CRP FAMILY TRANSCRIPTIONAL REGULATORY PROTEIN"/>
    <property type="match status" value="1"/>
</dbReference>
<evidence type="ECO:0000256" key="3">
    <source>
        <dbReference type="ARBA" id="ARBA00023163"/>
    </source>
</evidence>
<dbReference type="PANTHER" id="PTHR24567:SF74">
    <property type="entry name" value="HTH-TYPE TRANSCRIPTIONAL REGULATOR ARCR"/>
    <property type="match status" value="1"/>
</dbReference>
<evidence type="ECO:0000313" key="6">
    <source>
        <dbReference type="EMBL" id="MBR0662040.1"/>
    </source>
</evidence>
<keyword evidence="2" id="KW-0238">DNA-binding</keyword>
<keyword evidence="8" id="KW-1185">Reference proteome</keyword>
<dbReference type="Proteomes" id="UP000746741">
    <property type="component" value="Unassembled WGS sequence"/>
</dbReference>
<protein>
    <submittedName>
        <fullName evidence="6">Crp/Fnr family transcriptional regulator</fullName>
    </submittedName>
</protein>
<dbReference type="GO" id="GO:0003700">
    <property type="term" value="F:DNA-binding transcription factor activity"/>
    <property type="evidence" value="ECO:0007669"/>
    <property type="project" value="TreeGrafter"/>
</dbReference>
<dbReference type="InterPro" id="IPR036388">
    <property type="entry name" value="WH-like_DNA-bd_sf"/>
</dbReference>
<dbReference type="RefSeq" id="WP_168042002.1">
    <property type="nucleotide sequence ID" value="NZ_JAAEDK010000076.1"/>
</dbReference>
<evidence type="ECO:0000259" key="5">
    <source>
        <dbReference type="PROSITE" id="PS51063"/>
    </source>
</evidence>
<organism evidence="6 9">
    <name type="scientific">Neoroseomonas oryzicola</name>
    <dbReference type="NCBI Taxonomy" id="535904"/>
    <lineage>
        <taxon>Bacteria</taxon>
        <taxon>Pseudomonadati</taxon>
        <taxon>Pseudomonadota</taxon>
        <taxon>Alphaproteobacteria</taxon>
        <taxon>Acetobacterales</taxon>
        <taxon>Acetobacteraceae</taxon>
        <taxon>Neoroseomonas</taxon>
    </lineage>
</organism>
<dbReference type="CDD" id="cd00038">
    <property type="entry name" value="CAP_ED"/>
    <property type="match status" value="1"/>
</dbReference>
<dbReference type="EMBL" id="JAAEDK010000076">
    <property type="protein sequence ID" value="MBR0662040.1"/>
    <property type="molecule type" value="Genomic_DNA"/>
</dbReference>
<proteinExistence type="predicted"/>
<dbReference type="SUPFAM" id="SSF51206">
    <property type="entry name" value="cAMP-binding domain-like"/>
    <property type="match status" value="1"/>
</dbReference>
<dbReference type="InterPro" id="IPR012318">
    <property type="entry name" value="HTH_CRP"/>
</dbReference>
<dbReference type="InterPro" id="IPR014710">
    <property type="entry name" value="RmlC-like_jellyroll"/>
</dbReference>
<dbReference type="Gene3D" id="1.10.10.10">
    <property type="entry name" value="Winged helix-like DNA-binding domain superfamily/Winged helix DNA-binding domain"/>
    <property type="match status" value="1"/>
</dbReference>
<dbReference type="Gene3D" id="2.60.120.10">
    <property type="entry name" value="Jelly Rolls"/>
    <property type="match status" value="1"/>
</dbReference>
<dbReference type="Proteomes" id="UP001138708">
    <property type="component" value="Unassembled WGS sequence"/>
</dbReference>
<sequence length="231" mass="24078">MERDEAGRILLASGWLARQPPAVSAAVMRRARPVPFQAGEHVFHADDAPGGIYGIAAGAIGILVATGGRAPRLAHILRQGAWFGHGPLMTGGRRALGFRAMEPSVTLHIPLAALDELSRASLEGARSLAVLANANMGVAIATVSDLLIARADRRIAAVLLRATGAAQGVPPTDAEGYRLTQAELADMANASRQVVNRTLAGFARQGWIASGYQRIAIRDAAALAAFATPPD</sequence>
<dbReference type="InterPro" id="IPR000595">
    <property type="entry name" value="cNMP-bd_dom"/>
</dbReference>
<gene>
    <name evidence="7" type="ORF">GWK15_14325</name>
    <name evidence="6" type="ORF">GXW75_22490</name>
</gene>
<dbReference type="GO" id="GO:0003677">
    <property type="term" value="F:DNA binding"/>
    <property type="evidence" value="ECO:0007669"/>
    <property type="project" value="UniProtKB-KW"/>
</dbReference>
<evidence type="ECO:0000313" key="7">
    <source>
        <dbReference type="EMBL" id="NKE18125.1"/>
    </source>
</evidence>
<dbReference type="Pfam" id="PF00027">
    <property type="entry name" value="cNMP_binding"/>
    <property type="match status" value="1"/>
</dbReference>
<dbReference type="PROSITE" id="PS51063">
    <property type="entry name" value="HTH_CRP_2"/>
    <property type="match status" value="1"/>
</dbReference>
<dbReference type="InterPro" id="IPR018490">
    <property type="entry name" value="cNMP-bd_dom_sf"/>
</dbReference>
<dbReference type="PROSITE" id="PS50042">
    <property type="entry name" value="CNMP_BINDING_3"/>
    <property type="match status" value="1"/>
</dbReference>
<reference evidence="6" key="3">
    <citation type="journal article" date="2021" name="Syst. Appl. Microbiol.">
        <title>Roseomonas hellenica sp. nov., isolated from roots of wild-growing Alkanna tinctoria.</title>
        <authorList>
            <person name="Rat A."/>
            <person name="Naranjo H.D."/>
            <person name="Lebbe L."/>
            <person name="Cnockaert M."/>
            <person name="Krigas N."/>
            <person name="Grigoriadou K."/>
            <person name="Maloupa E."/>
            <person name="Willems A."/>
        </authorList>
    </citation>
    <scope>NUCLEOTIDE SEQUENCE</scope>
    <source>
        <strain evidence="6">LMG 31161</strain>
    </source>
</reference>
<dbReference type="InterPro" id="IPR050397">
    <property type="entry name" value="Env_Response_Regulators"/>
</dbReference>
<evidence type="ECO:0000256" key="2">
    <source>
        <dbReference type="ARBA" id="ARBA00023125"/>
    </source>
</evidence>
<evidence type="ECO:0000259" key="4">
    <source>
        <dbReference type="PROSITE" id="PS50042"/>
    </source>
</evidence>
<dbReference type="SUPFAM" id="SSF46785">
    <property type="entry name" value="Winged helix' DNA-binding domain"/>
    <property type="match status" value="1"/>
</dbReference>
<comment type="caution">
    <text evidence="6">The sequence shown here is derived from an EMBL/GenBank/DDBJ whole genome shotgun (WGS) entry which is preliminary data.</text>
</comment>